<protein>
    <submittedName>
        <fullName evidence="1">Uncharacterized protein</fullName>
    </submittedName>
</protein>
<dbReference type="Proteomes" id="UP001386955">
    <property type="component" value="Unassembled WGS sequence"/>
</dbReference>
<name>A0AAN9TBE4_PSOTE</name>
<dbReference type="AlphaFoldDB" id="A0AAN9TBE4"/>
<reference evidence="1 2" key="1">
    <citation type="submission" date="2024-01" db="EMBL/GenBank/DDBJ databases">
        <title>The genomes of 5 underutilized Papilionoideae crops provide insights into root nodulation and disease resistanc.</title>
        <authorList>
            <person name="Jiang F."/>
        </authorList>
    </citation>
    <scope>NUCLEOTIDE SEQUENCE [LARGE SCALE GENOMIC DNA]</scope>
    <source>
        <strain evidence="1">DUOXIRENSHENG_FW03</strain>
        <tissue evidence="1">Leaves</tissue>
    </source>
</reference>
<dbReference type="EMBL" id="JAYMYS010000001">
    <property type="protein sequence ID" value="KAK7411020.1"/>
    <property type="molecule type" value="Genomic_DNA"/>
</dbReference>
<comment type="caution">
    <text evidence="1">The sequence shown here is derived from an EMBL/GenBank/DDBJ whole genome shotgun (WGS) entry which is preliminary data.</text>
</comment>
<organism evidence="1 2">
    <name type="scientific">Psophocarpus tetragonolobus</name>
    <name type="common">Winged bean</name>
    <name type="synonym">Dolichos tetragonolobus</name>
    <dbReference type="NCBI Taxonomy" id="3891"/>
    <lineage>
        <taxon>Eukaryota</taxon>
        <taxon>Viridiplantae</taxon>
        <taxon>Streptophyta</taxon>
        <taxon>Embryophyta</taxon>
        <taxon>Tracheophyta</taxon>
        <taxon>Spermatophyta</taxon>
        <taxon>Magnoliopsida</taxon>
        <taxon>eudicotyledons</taxon>
        <taxon>Gunneridae</taxon>
        <taxon>Pentapetalae</taxon>
        <taxon>rosids</taxon>
        <taxon>fabids</taxon>
        <taxon>Fabales</taxon>
        <taxon>Fabaceae</taxon>
        <taxon>Papilionoideae</taxon>
        <taxon>50 kb inversion clade</taxon>
        <taxon>NPAAA clade</taxon>
        <taxon>indigoferoid/millettioid clade</taxon>
        <taxon>Phaseoleae</taxon>
        <taxon>Psophocarpus</taxon>
    </lineage>
</organism>
<evidence type="ECO:0000313" key="2">
    <source>
        <dbReference type="Proteomes" id="UP001386955"/>
    </source>
</evidence>
<keyword evidence="2" id="KW-1185">Reference proteome</keyword>
<gene>
    <name evidence="1" type="ORF">VNO78_02352</name>
</gene>
<sequence length="93" mass="9801">MSRCIRPTNGKSQCHVFQGLPSTPAPQAHIGTFMGHDESKSDCIGALGPYGWLSINKGAGMPPLMLFGLRAIAKLGGKASNSVEYVSEVTPEV</sequence>
<evidence type="ECO:0000313" key="1">
    <source>
        <dbReference type="EMBL" id="KAK7411020.1"/>
    </source>
</evidence>
<accession>A0AAN9TBE4</accession>
<proteinExistence type="predicted"/>